<dbReference type="InterPro" id="IPR032675">
    <property type="entry name" value="LRR_dom_sf"/>
</dbReference>
<keyword evidence="2" id="KW-0433">Leucine-rich repeat</keyword>
<keyword evidence="7" id="KW-0472">Membrane</keyword>
<dbReference type="Pfam" id="PF00560">
    <property type="entry name" value="LRR_1"/>
    <property type="match status" value="1"/>
</dbReference>
<reference evidence="13" key="1">
    <citation type="submission" date="2025-08" db="UniProtKB">
        <authorList>
            <consortium name="RefSeq"/>
        </authorList>
    </citation>
    <scope>IDENTIFICATION</scope>
</reference>
<dbReference type="RefSeq" id="XP_039115509.1">
    <property type="nucleotide sequence ID" value="XM_039259575.1"/>
</dbReference>
<dbReference type="Proteomes" id="UP001515500">
    <property type="component" value="Chromosome 3"/>
</dbReference>
<evidence type="ECO:0000256" key="6">
    <source>
        <dbReference type="ARBA" id="ARBA00022989"/>
    </source>
</evidence>
<evidence type="ECO:0000313" key="12">
    <source>
        <dbReference type="Proteomes" id="UP001515500"/>
    </source>
</evidence>
<evidence type="ECO:0000256" key="3">
    <source>
        <dbReference type="ARBA" id="ARBA00022692"/>
    </source>
</evidence>
<keyword evidence="5" id="KW-0677">Repeat</keyword>
<dbReference type="GO" id="GO:0005886">
    <property type="term" value="C:plasma membrane"/>
    <property type="evidence" value="ECO:0007669"/>
    <property type="project" value="UniProtKB-SubCell"/>
</dbReference>
<dbReference type="PROSITE" id="PS51450">
    <property type="entry name" value="LRR"/>
    <property type="match status" value="1"/>
</dbReference>
<evidence type="ECO:0000259" key="11">
    <source>
        <dbReference type="Pfam" id="PF08263"/>
    </source>
</evidence>
<sequence>MKHLQLSLLCSSWLIPFWMLVHQVLQQPNGCFACVEEERIALLDIKSTFSDPYSIRESWNKSSFDCCSWYGVYCSPTTKHVRHLDLAALTSWEGDSNNILNISMFLPFQELQGLILSDNFFNSCIPSDCFGSLAELDNLQHLDLSHNNFYFINVSIATPKLSKLEYLDLSYNQLNGSIVPYLIGLSSLKALSLHWNNIGRGLPFKVSSATLKLSKLKYLDLSYNQLNESIVPYLVGLSSLKALYLDGNNMGGRLPLKGLCKIKNLEVLSIGHNNLRGDISSCLGYLPSLNYFDISYNQFRMPFPMTIIGNLYKNSMAYNNLSGPTLGMVGQFSTFDEKSYEGNPYLCGPPLVKSCNNISSPQQNQVKDDHRNEETMERLITIAIFALGSL</sequence>
<dbReference type="PANTHER" id="PTHR27000">
    <property type="entry name" value="LEUCINE-RICH REPEAT RECEPTOR-LIKE PROTEIN KINASE FAMILY PROTEIN-RELATED"/>
    <property type="match status" value="1"/>
</dbReference>
<dbReference type="InterPro" id="IPR001611">
    <property type="entry name" value="Leu-rich_rpt"/>
</dbReference>
<accession>A0AB40AKY5</accession>
<evidence type="ECO:0000313" key="13">
    <source>
        <dbReference type="RefSeq" id="XP_039115509.1"/>
    </source>
</evidence>
<dbReference type="Pfam" id="PF08263">
    <property type="entry name" value="LRRNT_2"/>
    <property type="match status" value="1"/>
</dbReference>
<dbReference type="Pfam" id="PF13855">
    <property type="entry name" value="LRR_8"/>
    <property type="match status" value="2"/>
</dbReference>
<organism evidence="12 13">
    <name type="scientific">Dioscorea cayennensis subsp. rotundata</name>
    <name type="common">White Guinea yam</name>
    <name type="synonym">Dioscorea rotundata</name>
    <dbReference type="NCBI Taxonomy" id="55577"/>
    <lineage>
        <taxon>Eukaryota</taxon>
        <taxon>Viridiplantae</taxon>
        <taxon>Streptophyta</taxon>
        <taxon>Embryophyta</taxon>
        <taxon>Tracheophyta</taxon>
        <taxon>Spermatophyta</taxon>
        <taxon>Magnoliopsida</taxon>
        <taxon>Liliopsida</taxon>
        <taxon>Dioscoreales</taxon>
        <taxon>Dioscoreaceae</taxon>
        <taxon>Dioscorea</taxon>
    </lineage>
</organism>
<feature type="signal peptide" evidence="10">
    <location>
        <begin position="1"/>
        <end position="26"/>
    </location>
</feature>
<name>A0AB40AKY5_DIOCR</name>
<dbReference type="Gene3D" id="3.80.10.10">
    <property type="entry name" value="Ribonuclease Inhibitor"/>
    <property type="match status" value="1"/>
</dbReference>
<comment type="subcellular location">
    <subcellularLocation>
        <location evidence="1">Cell membrane</location>
        <topology evidence="1">Single-pass membrane protein</topology>
    </subcellularLocation>
</comment>
<keyword evidence="6" id="KW-1133">Transmembrane helix</keyword>
<dbReference type="SUPFAM" id="SSF52058">
    <property type="entry name" value="L domain-like"/>
    <property type="match status" value="1"/>
</dbReference>
<proteinExistence type="predicted"/>
<evidence type="ECO:0000256" key="10">
    <source>
        <dbReference type="SAM" id="SignalP"/>
    </source>
</evidence>
<evidence type="ECO:0000256" key="7">
    <source>
        <dbReference type="ARBA" id="ARBA00023136"/>
    </source>
</evidence>
<evidence type="ECO:0000256" key="4">
    <source>
        <dbReference type="ARBA" id="ARBA00022729"/>
    </source>
</evidence>
<dbReference type="AlphaFoldDB" id="A0AB40AKY5"/>
<protein>
    <submittedName>
        <fullName evidence="13">Receptor-like protein 9a</fullName>
    </submittedName>
</protein>
<keyword evidence="9" id="KW-0325">Glycoprotein</keyword>
<evidence type="ECO:0000256" key="1">
    <source>
        <dbReference type="ARBA" id="ARBA00004162"/>
    </source>
</evidence>
<dbReference type="SMART" id="SM00369">
    <property type="entry name" value="LRR_TYP"/>
    <property type="match status" value="5"/>
</dbReference>
<feature type="domain" description="Leucine-rich repeat-containing N-terminal plant-type" evidence="11">
    <location>
        <begin position="37"/>
        <end position="75"/>
    </location>
</feature>
<dbReference type="SMART" id="SM00365">
    <property type="entry name" value="LRR_SD22"/>
    <property type="match status" value="4"/>
</dbReference>
<keyword evidence="12" id="KW-1185">Reference proteome</keyword>
<keyword evidence="4 10" id="KW-0732">Signal</keyword>
<dbReference type="GeneID" id="120250922"/>
<keyword evidence="3" id="KW-0812">Transmembrane</keyword>
<dbReference type="InterPro" id="IPR003591">
    <property type="entry name" value="Leu-rich_rpt_typical-subtyp"/>
</dbReference>
<evidence type="ECO:0000256" key="5">
    <source>
        <dbReference type="ARBA" id="ARBA00022737"/>
    </source>
</evidence>
<gene>
    <name evidence="13" type="primary">LOC120250922</name>
</gene>
<dbReference type="InterPro" id="IPR013210">
    <property type="entry name" value="LRR_N_plant-typ"/>
</dbReference>
<dbReference type="PRINTS" id="PR00019">
    <property type="entry name" value="LEURICHRPT"/>
</dbReference>
<keyword evidence="8" id="KW-0675">Receptor</keyword>
<dbReference type="PANTHER" id="PTHR27000:SF642">
    <property type="entry name" value="INACTIVE LEUCINE-RICH REPEAT RECEPTOR KINASE XIAO-RELATED"/>
    <property type="match status" value="1"/>
</dbReference>
<evidence type="ECO:0000256" key="8">
    <source>
        <dbReference type="ARBA" id="ARBA00023170"/>
    </source>
</evidence>
<feature type="chain" id="PRO_5044252092" evidence="10">
    <location>
        <begin position="27"/>
        <end position="390"/>
    </location>
</feature>
<evidence type="ECO:0000256" key="9">
    <source>
        <dbReference type="ARBA" id="ARBA00023180"/>
    </source>
</evidence>
<evidence type="ECO:0000256" key="2">
    <source>
        <dbReference type="ARBA" id="ARBA00022614"/>
    </source>
</evidence>